<evidence type="ECO:0000256" key="3">
    <source>
        <dbReference type="ARBA" id="ARBA00022530"/>
    </source>
</evidence>
<comment type="caution">
    <text evidence="10">Lacks conserved residue(s) required for the propagation of feature annotation.</text>
</comment>
<feature type="domain" description="Laminin IV type A" evidence="12">
    <location>
        <begin position="520"/>
        <end position="686"/>
    </location>
</feature>
<keyword evidence="9 10" id="KW-0424">Laminin EGF-like domain</keyword>
<feature type="domain" description="Laminin EGF-like" evidence="11">
    <location>
        <begin position="395"/>
        <end position="449"/>
    </location>
</feature>
<keyword evidence="6" id="KW-0084">Basement membrane</keyword>
<reference evidence="14 15" key="2">
    <citation type="submission" date="2018-10" db="EMBL/GenBank/DDBJ databases">
        <authorList>
            <consortium name="Pathogen Informatics"/>
        </authorList>
    </citation>
    <scope>NUCLEOTIDE SEQUENCE [LARGE SCALE GENOMIC DNA]</scope>
</reference>
<dbReference type="FunFam" id="2.60.120.260:FF:000017">
    <property type="entry name" value="Laminin subunit alpha 2"/>
    <property type="match status" value="1"/>
</dbReference>
<evidence type="ECO:0000259" key="12">
    <source>
        <dbReference type="PROSITE" id="PS51115"/>
    </source>
</evidence>
<dbReference type="Pfam" id="PF00055">
    <property type="entry name" value="Laminin_N"/>
    <property type="match status" value="1"/>
</dbReference>
<dbReference type="PROSITE" id="PS50027">
    <property type="entry name" value="EGF_LAM_2"/>
    <property type="match status" value="2"/>
</dbReference>
<dbReference type="PROSITE" id="PS51117">
    <property type="entry name" value="LAMININ_NTER"/>
    <property type="match status" value="1"/>
</dbReference>
<dbReference type="Gene3D" id="2.60.120.260">
    <property type="entry name" value="Galactose-binding domain-like"/>
    <property type="match status" value="1"/>
</dbReference>
<dbReference type="STRING" id="51028.A0A0N4UX01"/>
<dbReference type="PROSITE" id="PS01248">
    <property type="entry name" value="EGF_LAM_1"/>
    <property type="match status" value="1"/>
</dbReference>
<evidence type="ECO:0000313" key="14">
    <source>
        <dbReference type="EMBL" id="VDD86604.1"/>
    </source>
</evidence>
<evidence type="ECO:0000256" key="2">
    <source>
        <dbReference type="ARBA" id="ARBA00022525"/>
    </source>
</evidence>
<keyword evidence="8" id="KW-0325">Glycoprotein</keyword>
<keyword evidence="5" id="KW-0677">Repeat</keyword>
<dbReference type="Pfam" id="PF00052">
    <property type="entry name" value="Laminin_B"/>
    <property type="match status" value="1"/>
</dbReference>
<dbReference type="PANTHER" id="PTHR10574:SF444">
    <property type="entry name" value="BASEMENT MEMBRANE-SPECIFIC HEPARAN SULFATE PROTEOGLYCAN CORE PROTEIN"/>
    <property type="match status" value="1"/>
</dbReference>
<evidence type="ECO:0000256" key="7">
    <source>
        <dbReference type="ARBA" id="ARBA00023157"/>
    </source>
</evidence>
<evidence type="ECO:0000313" key="15">
    <source>
        <dbReference type="Proteomes" id="UP000274131"/>
    </source>
</evidence>
<evidence type="ECO:0000256" key="1">
    <source>
        <dbReference type="ARBA" id="ARBA00004302"/>
    </source>
</evidence>
<evidence type="ECO:0000256" key="10">
    <source>
        <dbReference type="PROSITE-ProRule" id="PRU00460"/>
    </source>
</evidence>
<name>A0A0N4UX01_ENTVE</name>
<feature type="disulfide bond" evidence="10">
    <location>
        <begin position="470"/>
        <end position="479"/>
    </location>
</feature>
<dbReference type="GO" id="GO:0009888">
    <property type="term" value="P:tissue development"/>
    <property type="evidence" value="ECO:0007669"/>
    <property type="project" value="TreeGrafter"/>
</dbReference>
<dbReference type="Proteomes" id="UP000274131">
    <property type="component" value="Unassembled WGS sequence"/>
</dbReference>
<keyword evidence="3" id="KW-0272">Extracellular matrix</keyword>
<feature type="domain" description="Laminin N-terminal" evidence="13">
    <location>
        <begin position="19"/>
        <end position="267"/>
    </location>
</feature>
<dbReference type="InterPro" id="IPR050440">
    <property type="entry name" value="Laminin/Netrin_ECM"/>
</dbReference>
<evidence type="ECO:0000256" key="9">
    <source>
        <dbReference type="ARBA" id="ARBA00023292"/>
    </source>
</evidence>
<reference evidence="16" key="1">
    <citation type="submission" date="2017-02" db="UniProtKB">
        <authorList>
            <consortium name="WormBaseParasite"/>
        </authorList>
    </citation>
    <scope>IDENTIFICATION</scope>
</reference>
<dbReference type="WBParaSite" id="EVEC_0000203901-mRNA-1">
    <property type="protein sequence ID" value="EVEC_0000203901-mRNA-1"/>
    <property type="gene ID" value="EVEC_0000203901"/>
</dbReference>
<dbReference type="GO" id="GO:0005604">
    <property type="term" value="C:basement membrane"/>
    <property type="evidence" value="ECO:0007669"/>
    <property type="project" value="UniProtKB-SubCell"/>
</dbReference>
<feature type="disulfide bond" evidence="10">
    <location>
        <begin position="395"/>
        <end position="407"/>
    </location>
</feature>
<dbReference type="SMART" id="SM00136">
    <property type="entry name" value="LamNT"/>
    <property type="match status" value="1"/>
</dbReference>
<evidence type="ECO:0000256" key="5">
    <source>
        <dbReference type="ARBA" id="ARBA00022737"/>
    </source>
</evidence>
<organism evidence="16">
    <name type="scientific">Enterobius vermicularis</name>
    <name type="common">Human pinworm</name>
    <dbReference type="NCBI Taxonomy" id="51028"/>
    <lineage>
        <taxon>Eukaryota</taxon>
        <taxon>Metazoa</taxon>
        <taxon>Ecdysozoa</taxon>
        <taxon>Nematoda</taxon>
        <taxon>Chromadorea</taxon>
        <taxon>Rhabditida</taxon>
        <taxon>Spirurina</taxon>
        <taxon>Oxyuridomorpha</taxon>
        <taxon>Oxyuroidea</taxon>
        <taxon>Oxyuridae</taxon>
        <taxon>Enterobius</taxon>
    </lineage>
</organism>
<dbReference type="InterPro" id="IPR002049">
    <property type="entry name" value="LE_dom"/>
</dbReference>
<dbReference type="PANTHER" id="PTHR10574">
    <property type="entry name" value="NETRIN/LAMININ-RELATED"/>
    <property type="match status" value="1"/>
</dbReference>
<dbReference type="OrthoDB" id="10011303at2759"/>
<dbReference type="InterPro" id="IPR008211">
    <property type="entry name" value="Laminin_N"/>
</dbReference>
<keyword evidence="7 10" id="KW-1015">Disulfide bond</keyword>
<dbReference type="EMBL" id="UXUI01007261">
    <property type="protein sequence ID" value="VDD86604.1"/>
    <property type="molecule type" value="Genomic_DNA"/>
</dbReference>
<sequence>MVGKLLPLLLTKKKKEGSLERGLFPNIFNLATNALIWSDATCGHKHREVYCKLVEHVYNRQPQCDVCDDNDVRKRHPIEYAIDGTRKWWQSPSLANGLEYEKVNITIDLRQEYQVAYIIVKSAIAPRPGTWVLEKSLDGFNYQPWQYFAISDSECMRVFGVPASVGGLPRFTRDDEVICTSYFSKLDPLENGEIHTSLINGRPSAESASEVLQNFTRARFVRLRLLSLRTLNAHLMVINNQGARSRLDTSVTRRYFYAIKDISIGGQCICYGHAETCPPDPVTGQFKCECRHNTCGESCHQCCPLYNQLPWRQGTQSHPNVCQACQCFNHADRCVYDEEIERLGLSLTPEGIFEGGGRCIDCKHNTDGINCERCKWTYYRPSGVTHYREDACRPCDCDPVGSEHGNCVRDETSAVDGQKPGDCICKPGFGGRRCDRCAVGYRNHPKCDPCPCNQAGSINFDTCEEENCVCKQNVEGIYCDRCKAGTINLNSKDPQGCQPCFCFGLGKSCTERDWLKGTIRNNLGWKLTDLTGQRDVAPKIENEELLVYNSNDYKGNQLYYWKAPASFLGNLLNSYGGALQYYVYFVPNDHGRSVPISDVIIEGNGVKLEYYSRQDFFPRENISVQIPIKEGKGWYNSRFRVPVDKPDLMRALADVKYFLVRALYHENQVQSRFVPYLKLIINTVSS</sequence>
<dbReference type="AlphaFoldDB" id="A0A0N4UX01"/>
<feature type="domain" description="Laminin EGF-like" evidence="11">
    <location>
        <begin position="450"/>
        <end position="499"/>
    </location>
</feature>
<comment type="subcellular location">
    <subcellularLocation>
        <location evidence="1">Secreted</location>
        <location evidence="1">Extracellular space</location>
        <location evidence="1">Extracellular matrix</location>
        <location evidence="1">Basement membrane</location>
    </subcellularLocation>
</comment>
<dbReference type="GO" id="GO:0009887">
    <property type="term" value="P:animal organ morphogenesis"/>
    <property type="evidence" value="ECO:0007669"/>
    <property type="project" value="TreeGrafter"/>
</dbReference>
<keyword evidence="2" id="KW-0964">Secreted</keyword>
<protein>
    <submittedName>
        <fullName evidence="16">Laminin subunit alpha-2</fullName>
    </submittedName>
</protein>
<evidence type="ECO:0000313" key="16">
    <source>
        <dbReference type="WBParaSite" id="EVEC_0000203901-mRNA-1"/>
    </source>
</evidence>
<dbReference type="SMART" id="SM00180">
    <property type="entry name" value="EGF_Lam"/>
    <property type="match status" value="4"/>
</dbReference>
<evidence type="ECO:0000259" key="11">
    <source>
        <dbReference type="PROSITE" id="PS50027"/>
    </source>
</evidence>
<dbReference type="Gene3D" id="2.10.25.10">
    <property type="entry name" value="Laminin"/>
    <property type="match status" value="3"/>
</dbReference>
<dbReference type="CDD" id="cd00055">
    <property type="entry name" value="EGF_Lam"/>
    <property type="match status" value="3"/>
</dbReference>
<evidence type="ECO:0000256" key="8">
    <source>
        <dbReference type="ARBA" id="ARBA00023180"/>
    </source>
</evidence>
<keyword evidence="4" id="KW-0732">Signal</keyword>
<feature type="disulfide bond" evidence="10">
    <location>
        <begin position="425"/>
        <end position="434"/>
    </location>
</feature>
<keyword evidence="15" id="KW-1185">Reference proteome</keyword>
<accession>A0A0N4UX01</accession>
<dbReference type="FunFam" id="2.10.25.10:FF:000069">
    <property type="entry name" value="Laminin subunit alpha 1"/>
    <property type="match status" value="1"/>
</dbReference>
<dbReference type="SMART" id="SM00281">
    <property type="entry name" value="LamB"/>
    <property type="match status" value="1"/>
</dbReference>
<dbReference type="PROSITE" id="PS51115">
    <property type="entry name" value="LAMININ_IVA"/>
    <property type="match status" value="1"/>
</dbReference>
<dbReference type="SUPFAM" id="SSF57196">
    <property type="entry name" value="EGF/Laminin"/>
    <property type="match status" value="4"/>
</dbReference>
<evidence type="ECO:0000256" key="6">
    <source>
        <dbReference type="ARBA" id="ARBA00022869"/>
    </source>
</evidence>
<proteinExistence type="predicted"/>
<dbReference type="Pfam" id="PF00053">
    <property type="entry name" value="EGF_laminin"/>
    <property type="match status" value="3"/>
</dbReference>
<evidence type="ECO:0000256" key="4">
    <source>
        <dbReference type="ARBA" id="ARBA00022729"/>
    </source>
</evidence>
<evidence type="ECO:0000259" key="13">
    <source>
        <dbReference type="PROSITE" id="PS51117"/>
    </source>
</evidence>
<gene>
    <name evidence="14" type="ORF">EVEC_LOCUS1747</name>
</gene>
<dbReference type="InterPro" id="IPR000034">
    <property type="entry name" value="Laminin_IV"/>
</dbReference>